<evidence type="ECO:0000259" key="1">
    <source>
        <dbReference type="Pfam" id="PF01636"/>
    </source>
</evidence>
<comment type="caution">
    <text evidence="2">The sequence shown here is derived from an EMBL/GenBank/DDBJ whole genome shotgun (WGS) entry which is preliminary data.</text>
</comment>
<protein>
    <submittedName>
        <fullName evidence="2">Aminoglycoside phosphotransferase family protein</fullName>
    </submittedName>
</protein>
<name>A0A9D2BPF0_9FIRM</name>
<feature type="domain" description="Aminoglycoside phosphotransferase" evidence="1">
    <location>
        <begin position="30"/>
        <end position="242"/>
    </location>
</feature>
<organism evidence="2 3">
    <name type="scientific">Candidatus Erysipelatoclostridium merdavium</name>
    <dbReference type="NCBI Taxonomy" id="2838566"/>
    <lineage>
        <taxon>Bacteria</taxon>
        <taxon>Bacillati</taxon>
        <taxon>Bacillota</taxon>
        <taxon>Erysipelotrichia</taxon>
        <taxon>Erysipelotrichales</taxon>
        <taxon>Erysipelotrichales incertae sedis</taxon>
    </lineage>
</organism>
<dbReference type="PANTHER" id="PTHR21310">
    <property type="entry name" value="AMINOGLYCOSIDE PHOSPHOTRANSFERASE-RELATED-RELATED"/>
    <property type="match status" value="1"/>
</dbReference>
<reference evidence="2" key="2">
    <citation type="submission" date="2021-04" db="EMBL/GenBank/DDBJ databases">
        <authorList>
            <person name="Gilroy R."/>
        </authorList>
    </citation>
    <scope>NUCLEOTIDE SEQUENCE</scope>
    <source>
        <strain evidence="2">ChiGjej1B1-14440</strain>
    </source>
</reference>
<dbReference type="Gene3D" id="3.30.200.20">
    <property type="entry name" value="Phosphorylase Kinase, domain 1"/>
    <property type="match status" value="1"/>
</dbReference>
<dbReference type="Pfam" id="PF01636">
    <property type="entry name" value="APH"/>
    <property type="match status" value="1"/>
</dbReference>
<dbReference type="PANTHER" id="PTHR21310:SF42">
    <property type="entry name" value="BIFUNCTIONAL AAC_APH"/>
    <property type="match status" value="1"/>
</dbReference>
<dbReference type="Gene3D" id="3.90.1200.10">
    <property type="match status" value="1"/>
</dbReference>
<gene>
    <name evidence="2" type="ORF">H9980_12270</name>
</gene>
<dbReference type="EMBL" id="DXET01000278">
    <property type="protein sequence ID" value="HIX82724.1"/>
    <property type="molecule type" value="Genomic_DNA"/>
</dbReference>
<evidence type="ECO:0000313" key="2">
    <source>
        <dbReference type="EMBL" id="HIX82724.1"/>
    </source>
</evidence>
<evidence type="ECO:0000313" key="3">
    <source>
        <dbReference type="Proteomes" id="UP000886724"/>
    </source>
</evidence>
<dbReference type="Proteomes" id="UP000886724">
    <property type="component" value="Unassembled WGS sequence"/>
</dbReference>
<proteinExistence type="predicted"/>
<sequence length="286" mass="32959">MMEISVAIPKKLIKEQFPQWQELKIYPVAKSGHDNRTFHLGNTMSIRLPSGHEYAKQVEKENRWLPYLQEHLDYPISKPIAIGKPTSYFPFPWSINQWIEGNTLFECPNINQKQLAKELATALKKLQMIDCCNGPEAGQHNFFRGGDLKVYEDQTLKALKILENRLPVKQLKNIWDTCTSKKYTEKNVWVHGDIAPGNILIQNNSFHGIIDFGILGTGDPACDYAMAWTYFNKEARKIFLANLPSDMINRAKGWALWKALITYDDENIDLKQNARHTINVILNEEL</sequence>
<accession>A0A9D2BPF0</accession>
<reference evidence="2" key="1">
    <citation type="journal article" date="2021" name="PeerJ">
        <title>Extensive microbial diversity within the chicken gut microbiome revealed by metagenomics and culture.</title>
        <authorList>
            <person name="Gilroy R."/>
            <person name="Ravi A."/>
            <person name="Getino M."/>
            <person name="Pursley I."/>
            <person name="Horton D.L."/>
            <person name="Alikhan N.F."/>
            <person name="Baker D."/>
            <person name="Gharbi K."/>
            <person name="Hall N."/>
            <person name="Watson M."/>
            <person name="Adriaenssens E.M."/>
            <person name="Foster-Nyarko E."/>
            <person name="Jarju S."/>
            <person name="Secka A."/>
            <person name="Antonio M."/>
            <person name="Oren A."/>
            <person name="Chaudhuri R.R."/>
            <person name="La Ragione R."/>
            <person name="Hildebrand F."/>
            <person name="Pallen M.J."/>
        </authorList>
    </citation>
    <scope>NUCLEOTIDE SEQUENCE</scope>
    <source>
        <strain evidence="2">ChiGjej1B1-14440</strain>
    </source>
</reference>
<dbReference type="InterPro" id="IPR002575">
    <property type="entry name" value="Aminoglycoside_PTrfase"/>
</dbReference>
<dbReference type="CDD" id="cd05155">
    <property type="entry name" value="APH_ChoK_like_1"/>
    <property type="match status" value="1"/>
</dbReference>
<dbReference type="AlphaFoldDB" id="A0A9D2BPF0"/>
<dbReference type="InterPro" id="IPR011009">
    <property type="entry name" value="Kinase-like_dom_sf"/>
</dbReference>
<dbReference type="InterPro" id="IPR051678">
    <property type="entry name" value="AGP_Transferase"/>
</dbReference>
<dbReference type="SUPFAM" id="SSF56112">
    <property type="entry name" value="Protein kinase-like (PK-like)"/>
    <property type="match status" value="1"/>
</dbReference>